<keyword evidence="2" id="KW-1185">Reference proteome</keyword>
<dbReference type="Proteomes" id="UP001066276">
    <property type="component" value="Chromosome 1_1"/>
</dbReference>
<evidence type="ECO:0000313" key="2">
    <source>
        <dbReference type="Proteomes" id="UP001066276"/>
    </source>
</evidence>
<accession>A0AAV7WLJ3</accession>
<protein>
    <submittedName>
        <fullName evidence="1">Uncharacterized protein</fullName>
    </submittedName>
</protein>
<sequence length="73" mass="7835">MKSGRQAGLDGCPANRIRTWAHRFRMEAAAHTLQYSTMAIALASPDHVSDECSAEGYAEDYAGTDTDAGADSR</sequence>
<evidence type="ECO:0000313" key="1">
    <source>
        <dbReference type="EMBL" id="KAJ1213428.1"/>
    </source>
</evidence>
<gene>
    <name evidence="1" type="ORF">NDU88_001065</name>
</gene>
<dbReference type="AlphaFoldDB" id="A0AAV7WLJ3"/>
<dbReference type="EMBL" id="JANPWB010000001">
    <property type="protein sequence ID" value="KAJ1213428.1"/>
    <property type="molecule type" value="Genomic_DNA"/>
</dbReference>
<comment type="caution">
    <text evidence="1">The sequence shown here is derived from an EMBL/GenBank/DDBJ whole genome shotgun (WGS) entry which is preliminary data.</text>
</comment>
<organism evidence="1 2">
    <name type="scientific">Pleurodeles waltl</name>
    <name type="common">Iberian ribbed newt</name>
    <dbReference type="NCBI Taxonomy" id="8319"/>
    <lineage>
        <taxon>Eukaryota</taxon>
        <taxon>Metazoa</taxon>
        <taxon>Chordata</taxon>
        <taxon>Craniata</taxon>
        <taxon>Vertebrata</taxon>
        <taxon>Euteleostomi</taxon>
        <taxon>Amphibia</taxon>
        <taxon>Batrachia</taxon>
        <taxon>Caudata</taxon>
        <taxon>Salamandroidea</taxon>
        <taxon>Salamandridae</taxon>
        <taxon>Pleurodelinae</taxon>
        <taxon>Pleurodeles</taxon>
    </lineage>
</organism>
<proteinExistence type="predicted"/>
<reference evidence="1" key="1">
    <citation type="journal article" date="2022" name="bioRxiv">
        <title>Sequencing and chromosome-scale assembly of the giantPleurodeles waltlgenome.</title>
        <authorList>
            <person name="Brown T."/>
            <person name="Elewa A."/>
            <person name="Iarovenko S."/>
            <person name="Subramanian E."/>
            <person name="Araus A.J."/>
            <person name="Petzold A."/>
            <person name="Susuki M."/>
            <person name="Suzuki K.-i.T."/>
            <person name="Hayashi T."/>
            <person name="Toyoda A."/>
            <person name="Oliveira C."/>
            <person name="Osipova E."/>
            <person name="Leigh N.D."/>
            <person name="Simon A."/>
            <person name="Yun M.H."/>
        </authorList>
    </citation>
    <scope>NUCLEOTIDE SEQUENCE</scope>
    <source>
        <strain evidence="1">20211129_DDA</strain>
        <tissue evidence="1">Liver</tissue>
    </source>
</reference>
<name>A0AAV7WLJ3_PLEWA</name>